<reference evidence="4" key="1">
    <citation type="submission" date="2022-07" db="EMBL/GenBank/DDBJ databases">
        <title>Ectorhizobium quercum gen.nov., sp. nov.</title>
        <authorList>
            <person name="Ma T."/>
            <person name="Li Y."/>
        </authorList>
    </citation>
    <scope>NUCLEOTIDE SEQUENCE</scope>
    <source>
        <strain evidence="4">BDR2-2</strain>
    </source>
</reference>
<evidence type="ECO:0000313" key="4">
    <source>
        <dbReference type="EMBL" id="MCX8997907.1"/>
    </source>
</evidence>
<dbReference type="InterPro" id="IPR015797">
    <property type="entry name" value="NUDIX_hydrolase-like_dom_sf"/>
</dbReference>
<evidence type="ECO:0000313" key="5">
    <source>
        <dbReference type="Proteomes" id="UP001208771"/>
    </source>
</evidence>
<dbReference type="PANTHER" id="PTHR43046">
    <property type="entry name" value="GDP-MANNOSE MANNOSYL HYDROLASE"/>
    <property type="match status" value="1"/>
</dbReference>
<accession>A0AAE3N3N2</accession>
<evidence type="ECO:0000256" key="2">
    <source>
        <dbReference type="ARBA" id="ARBA00022801"/>
    </source>
</evidence>
<comment type="cofactor">
    <cofactor evidence="1">
        <name>Mg(2+)</name>
        <dbReference type="ChEBI" id="CHEBI:18420"/>
    </cofactor>
</comment>
<dbReference type="Proteomes" id="UP001208771">
    <property type="component" value="Unassembled WGS sequence"/>
</dbReference>
<dbReference type="InterPro" id="IPR000086">
    <property type="entry name" value="NUDIX_hydrolase_dom"/>
</dbReference>
<comment type="caution">
    <text evidence="4">The sequence shown here is derived from an EMBL/GenBank/DDBJ whole genome shotgun (WGS) entry which is preliminary data.</text>
</comment>
<evidence type="ECO:0000259" key="3">
    <source>
        <dbReference type="PROSITE" id="PS51462"/>
    </source>
</evidence>
<proteinExistence type="predicted"/>
<protein>
    <submittedName>
        <fullName evidence="4">NUDIX domain-containing protein</fullName>
    </submittedName>
</protein>
<dbReference type="PANTHER" id="PTHR43046:SF14">
    <property type="entry name" value="MUTT_NUDIX FAMILY PROTEIN"/>
    <property type="match status" value="1"/>
</dbReference>
<dbReference type="AlphaFoldDB" id="A0AAE3N3N2"/>
<dbReference type="Pfam" id="PF00293">
    <property type="entry name" value="NUDIX"/>
    <property type="match status" value="1"/>
</dbReference>
<dbReference type="EMBL" id="JANFPI010000004">
    <property type="protein sequence ID" value="MCX8997907.1"/>
    <property type="molecule type" value="Genomic_DNA"/>
</dbReference>
<feature type="domain" description="Nudix hydrolase" evidence="3">
    <location>
        <begin position="21"/>
        <end position="145"/>
    </location>
</feature>
<gene>
    <name evidence="4" type="ORF">NOF55_12425</name>
</gene>
<dbReference type="PROSITE" id="PS51462">
    <property type="entry name" value="NUDIX"/>
    <property type="match status" value="1"/>
</dbReference>
<evidence type="ECO:0000256" key="1">
    <source>
        <dbReference type="ARBA" id="ARBA00001946"/>
    </source>
</evidence>
<keyword evidence="2" id="KW-0378">Hydrolase</keyword>
<organism evidence="4 5">
    <name type="scientific">Ectorhizobium quercum</name>
    <dbReference type="NCBI Taxonomy" id="2965071"/>
    <lineage>
        <taxon>Bacteria</taxon>
        <taxon>Pseudomonadati</taxon>
        <taxon>Pseudomonadota</taxon>
        <taxon>Alphaproteobacteria</taxon>
        <taxon>Hyphomicrobiales</taxon>
        <taxon>Rhizobiaceae</taxon>
        <taxon>Ectorhizobium</taxon>
    </lineage>
</organism>
<dbReference type="Gene3D" id="3.90.79.10">
    <property type="entry name" value="Nucleoside Triphosphate Pyrophosphohydrolase"/>
    <property type="match status" value="1"/>
</dbReference>
<dbReference type="RefSeq" id="WP_306411701.1">
    <property type="nucleotide sequence ID" value="NZ_JANFPI010000004.1"/>
</dbReference>
<name>A0AAE3N3N2_9HYPH</name>
<dbReference type="GO" id="GO:0016787">
    <property type="term" value="F:hydrolase activity"/>
    <property type="evidence" value="ECO:0007669"/>
    <property type="project" value="UniProtKB-KW"/>
</dbReference>
<sequence length="145" mass="16396">MRIFEALFLRVFYMTLWLKQRTTLGAQIVLIDNRKILLVRHTYKSGWHLPGGGVEPPEPPEATAMRELREGVGYELLDHPELVGIFPNVSSATKSDYLAIFASTGFRAAAGERRHALAEVRWFAVDDLPHDVVPICRTVVRVLID</sequence>
<keyword evidence="5" id="KW-1185">Reference proteome</keyword>
<dbReference type="SUPFAM" id="SSF55811">
    <property type="entry name" value="Nudix"/>
    <property type="match status" value="1"/>
</dbReference>